<evidence type="ECO:0000313" key="8">
    <source>
        <dbReference type="Proteomes" id="UP000273022"/>
    </source>
</evidence>
<evidence type="ECO:0000256" key="3">
    <source>
        <dbReference type="ARBA" id="ARBA00022692"/>
    </source>
</evidence>
<evidence type="ECO:0000256" key="6">
    <source>
        <dbReference type="RuleBase" id="RU363041"/>
    </source>
</evidence>
<comment type="similarity">
    <text evidence="2 6">Belongs to the 4-toluene sulfonate uptake permease (TSUP) (TC 2.A.102) family.</text>
</comment>
<keyword evidence="8" id="KW-1185">Reference proteome</keyword>
<dbReference type="InterPro" id="IPR002781">
    <property type="entry name" value="TM_pro_TauE-like"/>
</dbReference>
<feature type="transmembrane region" description="Helical" evidence="6">
    <location>
        <begin position="50"/>
        <end position="72"/>
    </location>
</feature>
<feature type="transmembrane region" description="Helical" evidence="6">
    <location>
        <begin position="252"/>
        <end position="270"/>
    </location>
</feature>
<feature type="transmembrane region" description="Helical" evidence="6">
    <location>
        <begin position="114"/>
        <end position="131"/>
    </location>
</feature>
<reference evidence="7 8" key="1">
    <citation type="submission" date="2018-09" db="EMBL/GenBank/DDBJ databases">
        <title>Phylogeny of the Shewanellaceae, and recommendation for two new genera, Pseudoshewanella and Parashewanella.</title>
        <authorList>
            <person name="Wang G."/>
        </authorList>
    </citation>
    <scope>NUCLEOTIDE SEQUENCE [LARGE SCALE GENOMIC DNA]</scope>
    <source>
        <strain evidence="7 8">KCTC 22492</strain>
    </source>
</reference>
<dbReference type="OrthoDB" id="457670at2"/>
<comment type="subcellular location">
    <subcellularLocation>
        <location evidence="6">Cell membrane</location>
        <topology evidence="6">Multi-pass membrane protein</topology>
    </subcellularLocation>
    <subcellularLocation>
        <location evidence="1">Membrane</location>
        <topology evidence="1">Multi-pass membrane protein</topology>
    </subcellularLocation>
</comment>
<feature type="transmembrane region" description="Helical" evidence="6">
    <location>
        <begin position="143"/>
        <end position="174"/>
    </location>
</feature>
<dbReference type="RefSeq" id="WP_121852899.1">
    <property type="nucleotide sequence ID" value="NZ_CP037952.1"/>
</dbReference>
<feature type="transmembrane region" description="Helical" evidence="6">
    <location>
        <begin position="181"/>
        <end position="205"/>
    </location>
</feature>
<evidence type="ECO:0000256" key="5">
    <source>
        <dbReference type="ARBA" id="ARBA00023136"/>
    </source>
</evidence>
<proteinExistence type="inferred from homology"/>
<sequence>MDSLVFIIGTCMLLGTLVGFLAGLLGIGGGLIVVPALLYLLPLVGIQEQFVMLLAIATSLANMVLTSTSAVAAHHRRNNISWSIAKIMVPGVIIGALSSGTLASLISANQLQQLFAVFVILMAINMARPVKPQEQALSLPVNWLLFIITTAIAMLSGMLGIGGGVMLVPLLCFFGLKMNRAVGLSSLMGLCVAMAGSIGYIIAGWNVENLPAGTLGYIYLPALFGIAFTSILVAPIGVKAAMTWPTSTLKKVFSVLLICIGLELVFSSFGR</sequence>
<dbReference type="Proteomes" id="UP000273022">
    <property type="component" value="Unassembled WGS sequence"/>
</dbReference>
<evidence type="ECO:0000256" key="4">
    <source>
        <dbReference type="ARBA" id="ARBA00022989"/>
    </source>
</evidence>
<name>A0A3A6TV41_9GAMM</name>
<evidence type="ECO:0000256" key="1">
    <source>
        <dbReference type="ARBA" id="ARBA00004141"/>
    </source>
</evidence>
<evidence type="ECO:0000256" key="2">
    <source>
        <dbReference type="ARBA" id="ARBA00009142"/>
    </source>
</evidence>
<evidence type="ECO:0000313" key="7">
    <source>
        <dbReference type="EMBL" id="RJY18140.1"/>
    </source>
</evidence>
<accession>A0A3A6TV41</accession>
<keyword evidence="4 6" id="KW-1133">Transmembrane helix</keyword>
<organism evidence="7 8">
    <name type="scientific">Parashewanella spongiae</name>
    <dbReference type="NCBI Taxonomy" id="342950"/>
    <lineage>
        <taxon>Bacteria</taxon>
        <taxon>Pseudomonadati</taxon>
        <taxon>Pseudomonadota</taxon>
        <taxon>Gammaproteobacteria</taxon>
        <taxon>Alteromonadales</taxon>
        <taxon>Shewanellaceae</taxon>
        <taxon>Parashewanella</taxon>
    </lineage>
</organism>
<dbReference type="PANTHER" id="PTHR43483">
    <property type="entry name" value="MEMBRANE TRANSPORTER PROTEIN HI_0806-RELATED"/>
    <property type="match status" value="1"/>
</dbReference>
<keyword evidence="3 6" id="KW-0812">Transmembrane</keyword>
<keyword evidence="6" id="KW-1003">Cell membrane</keyword>
<gene>
    <name evidence="7" type="ORF">D5R81_06770</name>
</gene>
<dbReference type="PANTHER" id="PTHR43483:SF3">
    <property type="entry name" value="MEMBRANE TRANSPORTER PROTEIN HI_0806-RELATED"/>
    <property type="match status" value="1"/>
</dbReference>
<dbReference type="EMBL" id="QYYH01000031">
    <property type="protein sequence ID" value="RJY18140.1"/>
    <property type="molecule type" value="Genomic_DNA"/>
</dbReference>
<protein>
    <recommendedName>
        <fullName evidence="6">Probable membrane transporter protein</fullName>
    </recommendedName>
</protein>
<feature type="transmembrane region" description="Helical" evidence="6">
    <location>
        <begin position="6"/>
        <end position="38"/>
    </location>
</feature>
<feature type="transmembrane region" description="Helical" evidence="6">
    <location>
        <begin position="84"/>
        <end position="107"/>
    </location>
</feature>
<dbReference type="Pfam" id="PF01925">
    <property type="entry name" value="TauE"/>
    <property type="match status" value="1"/>
</dbReference>
<dbReference type="AlphaFoldDB" id="A0A3A6TV41"/>
<dbReference type="GO" id="GO:0005886">
    <property type="term" value="C:plasma membrane"/>
    <property type="evidence" value="ECO:0007669"/>
    <property type="project" value="UniProtKB-SubCell"/>
</dbReference>
<comment type="caution">
    <text evidence="7">The sequence shown here is derived from an EMBL/GenBank/DDBJ whole genome shotgun (WGS) entry which is preliminary data.</text>
</comment>
<feature type="transmembrane region" description="Helical" evidence="6">
    <location>
        <begin position="217"/>
        <end position="240"/>
    </location>
</feature>
<keyword evidence="5 6" id="KW-0472">Membrane</keyword>